<dbReference type="InterPro" id="IPR011032">
    <property type="entry name" value="GroES-like_sf"/>
</dbReference>
<dbReference type="Gene3D" id="3.40.50.720">
    <property type="entry name" value="NAD(P)-binding Rossmann-like Domain"/>
    <property type="match status" value="1"/>
</dbReference>
<evidence type="ECO:0000313" key="3">
    <source>
        <dbReference type="Proteomes" id="UP000050360"/>
    </source>
</evidence>
<dbReference type="Proteomes" id="UP000050360">
    <property type="component" value="Unassembled WGS sequence"/>
</dbReference>
<sequence>MKAIVHTKYGSPDELQLKEVKKPIPKDNEVLIRIYATTVTTTDCNVRNFTFVPGSFRFPARIHFGFRKPKINILGIDLAGEIEAVGKDVKLFKKGDRVFGSPGTNFGGHAEYICISEDGVLAIKPANMTYEEAAAIPLAGNTALFFIRDLGKVRAGQKILIHGASGAIGTYAVQLARYYGAEVTGVCSATNAEMVKSLGADKVIDYTKEDFTKSDETYDVIFDVVGKITFSQCKSSLKQKGIYLENMLGLQDILKIIWTSIIGSKKIKGGVSTESVENLNFFLELIESGKLKPVIDRSYPLEQTAEAFKYVEKGHKKGTVVITVGHND</sequence>
<dbReference type="GO" id="GO:0016616">
    <property type="term" value="F:oxidoreductase activity, acting on the CH-OH group of donors, NAD or NADP as acceptor"/>
    <property type="evidence" value="ECO:0007669"/>
    <property type="project" value="UniProtKB-ARBA"/>
</dbReference>
<dbReference type="GO" id="GO:0044281">
    <property type="term" value="P:small molecule metabolic process"/>
    <property type="evidence" value="ECO:0007669"/>
    <property type="project" value="UniProtKB-ARBA"/>
</dbReference>
<protein>
    <submittedName>
        <fullName evidence="2">NADPH:quinone reductase</fullName>
    </submittedName>
</protein>
<dbReference type="PATRIC" id="fig|1719120.3.peg.2410"/>
<reference evidence="2 3" key="1">
    <citation type="submission" date="2015-09" db="EMBL/GenBank/DDBJ databases">
        <title>A metagenomics-based metabolic model of nitrate-dependent anaerobic oxidation of methane by Methanoperedens-like archaea.</title>
        <authorList>
            <person name="Arshad A."/>
            <person name="Speth D.R."/>
            <person name="De Graaf R.M."/>
            <person name="Op Den Camp H.J."/>
            <person name="Jetten M.S."/>
            <person name="Welte C.U."/>
        </authorList>
    </citation>
    <scope>NUCLEOTIDE SEQUENCE [LARGE SCALE GENOMIC DNA]</scope>
</reference>
<dbReference type="Gene3D" id="3.90.180.10">
    <property type="entry name" value="Medium-chain alcohol dehydrogenases, catalytic domain"/>
    <property type="match status" value="1"/>
</dbReference>
<dbReference type="CDD" id="cd08267">
    <property type="entry name" value="MDR1"/>
    <property type="match status" value="1"/>
</dbReference>
<name>A0A0P8C8U9_9EURY</name>
<dbReference type="GO" id="GO:0030554">
    <property type="term" value="F:adenyl nucleotide binding"/>
    <property type="evidence" value="ECO:0007669"/>
    <property type="project" value="UniProtKB-ARBA"/>
</dbReference>
<dbReference type="AlphaFoldDB" id="A0A0P8C8U9"/>
<accession>A0A0P8C8U9</accession>
<dbReference type="InterPro" id="IPR052733">
    <property type="entry name" value="Chloroplast_QOR"/>
</dbReference>
<dbReference type="EMBL" id="LKCM01000167">
    <property type="protein sequence ID" value="KPQ43249.1"/>
    <property type="molecule type" value="Genomic_DNA"/>
</dbReference>
<dbReference type="GO" id="GO:0043168">
    <property type="term" value="F:anion binding"/>
    <property type="evidence" value="ECO:0007669"/>
    <property type="project" value="UniProtKB-ARBA"/>
</dbReference>
<dbReference type="SUPFAM" id="SSF50129">
    <property type="entry name" value="GroES-like"/>
    <property type="match status" value="1"/>
</dbReference>
<evidence type="ECO:0000259" key="1">
    <source>
        <dbReference type="SMART" id="SM00829"/>
    </source>
</evidence>
<dbReference type="PANTHER" id="PTHR44013:SF1">
    <property type="entry name" value="ZINC-TYPE ALCOHOL DEHYDROGENASE-LIKE PROTEIN C16A3.02C"/>
    <property type="match status" value="1"/>
</dbReference>
<dbReference type="Pfam" id="PF13602">
    <property type="entry name" value="ADH_zinc_N_2"/>
    <property type="match status" value="1"/>
</dbReference>
<evidence type="ECO:0000313" key="2">
    <source>
        <dbReference type="EMBL" id="KPQ43249.1"/>
    </source>
</evidence>
<dbReference type="SMART" id="SM00829">
    <property type="entry name" value="PKS_ER"/>
    <property type="match status" value="1"/>
</dbReference>
<dbReference type="PANTHER" id="PTHR44013">
    <property type="entry name" value="ZINC-TYPE ALCOHOL DEHYDROGENASE-LIKE PROTEIN C16A3.02C"/>
    <property type="match status" value="1"/>
</dbReference>
<proteinExistence type="predicted"/>
<gene>
    <name evidence="2" type="ORF">MPEBLZ_02207</name>
</gene>
<dbReference type="InterPro" id="IPR020843">
    <property type="entry name" value="ER"/>
</dbReference>
<dbReference type="Pfam" id="PF08240">
    <property type="entry name" value="ADH_N"/>
    <property type="match status" value="1"/>
</dbReference>
<comment type="caution">
    <text evidence="2">The sequence shown here is derived from an EMBL/GenBank/DDBJ whole genome shotgun (WGS) entry which is preliminary data.</text>
</comment>
<feature type="domain" description="Enoyl reductase (ER)" evidence="1">
    <location>
        <begin position="10"/>
        <end position="322"/>
    </location>
</feature>
<dbReference type="InterPro" id="IPR036291">
    <property type="entry name" value="NAD(P)-bd_dom_sf"/>
</dbReference>
<organism evidence="2 3">
    <name type="scientific">Candidatus Methanoperedens nitratireducens</name>
    <dbReference type="NCBI Taxonomy" id="1392998"/>
    <lineage>
        <taxon>Archaea</taxon>
        <taxon>Methanobacteriati</taxon>
        <taxon>Methanobacteriota</taxon>
        <taxon>Stenosarchaea group</taxon>
        <taxon>Methanomicrobia</taxon>
        <taxon>Methanosarcinales</taxon>
        <taxon>ANME-2 cluster</taxon>
        <taxon>Candidatus Methanoperedentaceae</taxon>
        <taxon>Candidatus Methanoperedens</taxon>
    </lineage>
</organism>
<dbReference type="SUPFAM" id="SSF51735">
    <property type="entry name" value="NAD(P)-binding Rossmann-fold domains"/>
    <property type="match status" value="1"/>
</dbReference>
<dbReference type="InterPro" id="IPR013154">
    <property type="entry name" value="ADH-like_N"/>
</dbReference>